<evidence type="ECO:0000313" key="3">
    <source>
        <dbReference type="EMBL" id="SFK15686.1"/>
    </source>
</evidence>
<dbReference type="CDD" id="cd02440">
    <property type="entry name" value="AdoMet_MTases"/>
    <property type="match status" value="1"/>
</dbReference>
<dbReference type="EMBL" id="FOSL01000003">
    <property type="protein sequence ID" value="SFK15686.1"/>
    <property type="molecule type" value="Genomic_DNA"/>
</dbReference>
<dbReference type="Gene3D" id="3.40.50.150">
    <property type="entry name" value="Vaccinia Virus protein VP39"/>
    <property type="match status" value="1"/>
</dbReference>
<protein>
    <submittedName>
        <fullName evidence="3">Predicted nicotinamide N-methyase</fullName>
    </submittedName>
</protein>
<gene>
    <name evidence="3" type="ORF">SAMN04488498_10340</name>
</gene>
<dbReference type="InterPro" id="IPR029063">
    <property type="entry name" value="SAM-dependent_MTases_sf"/>
</dbReference>
<dbReference type="PANTHER" id="PTHR43648">
    <property type="entry name" value="ELECTRON TRANSFER FLAVOPROTEIN BETA SUBUNIT LYSINE METHYLTRANSFERASE"/>
    <property type="match status" value="1"/>
</dbReference>
<reference evidence="3 4" key="1">
    <citation type="submission" date="2016-10" db="EMBL/GenBank/DDBJ databases">
        <authorList>
            <person name="Varghese N."/>
            <person name="Submissions S."/>
        </authorList>
    </citation>
    <scope>NUCLEOTIDE SEQUENCE [LARGE SCALE GENOMIC DNA]</scope>
    <source>
        <strain evidence="3 4">DSM 21822</strain>
    </source>
</reference>
<evidence type="ECO:0000256" key="1">
    <source>
        <dbReference type="ARBA" id="ARBA00022603"/>
    </source>
</evidence>
<keyword evidence="4" id="KW-1185">Reference proteome</keyword>
<dbReference type="GO" id="GO:0032259">
    <property type="term" value="P:methylation"/>
    <property type="evidence" value="ECO:0007669"/>
    <property type="project" value="UniProtKB-KW"/>
</dbReference>
<keyword evidence="1" id="KW-0489">Methyltransferase</keyword>
<evidence type="ECO:0000256" key="2">
    <source>
        <dbReference type="ARBA" id="ARBA00022679"/>
    </source>
</evidence>
<sequence length="311" mass="32906">MREGATPVGFCVSIRFAVPSSTRYDCFGSGYPLRQVTDRQPRNIVRLVEAPGQKMYSDIAGQHTGRQGCCEQARAAGVRGKTLSQKLDARTNPRRFIVENMRVAPAPMVPEIRLYTAHPGSGLRRLSAPSEDCEAPPPYWAYQWAGGTVLARHFLDRPQAIAGRRVLDLGSGSGIVGIAAAKAGARTVIAADIDPHAAVAASLNAELNGVAMKTVAADLTAAPPSEVDLVAVGDLFYERGLAIRVTAFLDLCLAAGIAVLVGDPGRAFLPHARLRLVAEYPVPDFGDNGGAAMKRSAVFSFEPKGKTVASG</sequence>
<dbReference type="Pfam" id="PF06325">
    <property type="entry name" value="PrmA"/>
    <property type="match status" value="1"/>
</dbReference>
<dbReference type="AlphaFoldDB" id="A0A1I3X9R8"/>
<proteinExistence type="predicted"/>
<dbReference type="GO" id="GO:0016279">
    <property type="term" value="F:protein-lysine N-methyltransferase activity"/>
    <property type="evidence" value="ECO:0007669"/>
    <property type="project" value="TreeGrafter"/>
</dbReference>
<dbReference type="Proteomes" id="UP000323300">
    <property type="component" value="Unassembled WGS sequence"/>
</dbReference>
<name>A0A1I3X9R8_9HYPH</name>
<dbReference type="PANTHER" id="PTHR43648:SF1">
    <property type="entry name" value="ELECTRON TRANSFER FLAVOPROTEIN BETA SUBUNIT LYSINE METHYLTRANSFERASE"/>
    <property type="match status" value="1"/>
</dbReference>
<dbReference type="InterPro" id="IPR050078">
    <property type="entry name" value="Ribosomal_L11_MeTrfase_PrmA"/>
</dbReference>
<dbReference type="SUPFAM" id="SSF53335">
    <property type="entry name" value="S-adenosyl-L-methionine-dependent methyltransferases"/>
    <property type="match status" value="1"/>
</dbReference>
<keyword evidence="2" id="KW-0808">Transferase</keyword>
<evidence type="ECO:0000313" key="4">
    <source>
        <dbReference type="Proteomes" id="UP000323300"/>
    </source>
</evidence>
<organism evidence="3 4">
    <name type="scientific">Neomesorhizobium albiziae</name>
    <dbReference type="NCBI Taxonomy" id="335020"/>
    <lineage>
        <taxon>Bacteria</taxon>
        <taxon>Pseudomonadati</taxon>
        <taxon>Pseudomonadota</taxon>
        <taxon>Alphaproteobacteria</taxon>
        <taxon>Hyphomicrobiales</taxon>
        <taxon>Phyllobacteriaceae</taxon>
        <taxon>Neomesorhizobium</taxon>
    </lineage>
</organism>
<accession>A0A1I3X9R8</accession>